<keyword evidence="4" id="KW-1185">Reference proteome</keyword>
<reference evidence="3 4" key="1">
    <citation type="submission" date="2019-10" db="EMBL/GenBank/DDBJ databases">
        <authorList>
            <person name="Palmer J.M."/>
        </authorList>
    </citation>
    <scope>NUCLEOTIDE SEQUENCE [LARGE SCALE GENOMIC DNA]</scope>
    <source>
        <strain evidence="3 4">TWF506</strain>
    </source>
</reference>
<evidence type="ECO:0000259" key="2">
    <source>
        <dbReference type="Pfam" id="PF25545"/>
    </source>
</evidence>
<accession>A0AAN8RJG1</accession>
<sequence>MKDIEKPEEGFQRSSNGGKTLQTGTEARNKYPKDQLADLAEGKRQRELIPSAFEGPPLKRSKYEHNGSQEAELDGGEDQEPIDYWTKTGRWPKRYAEQIKIDYTMRHSGLFKKASNSLRRKRSETELSASQGTPSDRRSRNAKNIGYDSVRYDIILETAGVLMRPSPLGITEDSKKTYQNLLSADQQIPSNTLFRDDLFETACTKLAGANETRVIRDLTQLIVPSAETLATFGSQHLDILSETCNAR</sequence>
<evidence type="ECO:0000313" key="3">
    <source>
        <dbReference type="EMBL" id="KAK6502634.1"/>
    </source>
</evidence>
<feature type="domain" description="DUF7924" evidence="2">
    <location>
        <begin position="199"/>
        <end position="246"/>
    </location>
</feature>
<evidence type="ECO:0000256" key="1">
    <source>
        <dbReference type="SAM" id="MobiDB-lite"/>
    </source>
</evidence>
<feature type="compositionally biased region" description="Polar residues" evidence="1">
    <location>
        <begin position="12"/>
        <end position="26"/>
    </location>
</feature>
<dbReference type="EMBL" id="JAVHJM010000011">
    <property type="protein sequence ID" value="KAK6502634.1"/>
    <property type="molecule type" value="Genomic_DNA"/>
</dbReference>
<organism evidence="3 4">
    <name type="scientific">Arthrobotrys conoides</name>
    <dbReference type="NCBI Taxonomy" id="74498"/>
    <lineage>
        <taxon>Eukaryota</taxon>
        <taxon>Fungi</taxon>
        <taxon>Dikarya</taxon>
        <taxon>Ascomycota</taxon>
        <taxon>Pezizomycotina</taxon>
        <taxon>Orbiliomycetes</taxon>
        <taxon>Orbiliales</taxon>
        <taxon>Orbiliaceae</taxon>
        <taxon>Arthrobotrys</taxon>
    </lineage>
</organism>
<name>A0AAN8RJG1_9PEZI</name>
<evidence type="ECO:0000313" key="4">
    <source>
        <dbReference type="Proteomes" id="UP001307849"/>
    </source>
</evidence>
<protein>
    <recommendedName>
        <fullName evidence="2">DUF7924 domain-containing protein</fullName>
    </recommendedName>
</protein>
<gene>
    <name evidence="3" type="ORF">TWF506_003214</name>
</gene>
<comment type="caution">
    <text evidence="3">The sequence shown here is derived from an EMBL/GenBank/DDBJ whole genome shotgun (WGS) entry which is preliminary data.</text>
</comment>
<proteinExistence type="predicted"/>
<dbReference type="AlphaFoldDB" id="A0AAN8RJG1"/>
<feature type="region of interest" description="Disordered" evidence="1">
    <location>
        <begin position="114"/>
        <end position="143"/>
    </location>
</feature>
<dbReference type="Pfam" id="PF25545">
    <property type="entry name" value="DUF7924"/>
    <property type="match status" value="1"/>
</dbReference>
<feature type="compositionally biased region" description="Acidic residues" evidence="1">
    <location>
        <begin position="71"/>
        <end position="81"/>
    </location>
</feature>
<feature type="compositionally biased region" description="Basic and acidic residues" evidence="1">
    <location>
        <begin position="27"/>
        <end position="47"/>
    </location>
</feature>
<dbReference type="InterPro" id="IPR057684">
    <property type="entry name" value="DUF7924"/>
</dbReference>
<feature type="region of interest" description="Disordered" evidence="1">
    <location>
        <begin position="1"/>
        <end position="84"/>
    </location>
</feature>
<feature type="compositionally biased region" description="Basic and acidic residues" evidence="1">
    <location>
        <begin position="1"/>
        <end position="11"/>
    </location>
</feature>
<dbReference type="Proteomes" id="UP001307849">
    <property type="component" value="Unassembled WGS sequence"/>
</dbReference>